<dbReference type="RefSeq" id="WP_129187549.1">
    <property type="nucleotide sequence ID" value="NZ_CP035493.1"/>
</dbReference>
<proteinExistence type="predicted"/>
<accession>A0A4P6F3Y2</accession>
<dbReference type="KEGG" id="xya:ET471_08300"/>
<keyword evidence="2" id="KW-1185">Reference proteome</keyword>
<evidence type="ECO:0000313" key="1">
    <source>
        <dbReference type="EMBL" id="QAY70036.1"/>
    </source>
</evidence>
<dbReference type="EMBL" id="CP035493">
    <property type="protein sequence ID" value="QAY70036.1"/>
    <property type="molecule type" value="Genomic_DNA"/>
</dbReference>
<dbReference type="AlphaFoldDB" id="A0A4P6F3Y2"/>
<reference evidence="1 2" key="1">
    <citation type="submission" date="2019-01" db="EMBL/GenBank/DDBJ databases">
        <title>Genome sequencing of strain FW10M-9.</title>
        <authorList>
            <person name="Heo J."/>
            <person name="Kim S.-J."/>
            <person name="Kim J.-S."/>
            <person name="Hong S.-B."/>
            <person name="Kwon S.-W."/>
        </authorList>
    </citation>
    <scope>NUCLEOTIDE SEQUENCE [LARGE SCALE GENOMIC DNA]</scope>
    <source>
        <strain evidence="1 2">FW10M-9</strain>
    </source>
</reference>
<name>A0A4P6F3Y2_9MICO</name>
<dbReference type="Proteomes" id="UP000292118">
    <property type="component" value="Chromosome"/>
</dbReference>
<organism evidence="1 2">
    <name type="scientific">Xylanimonas protaetiae</name>
    <dbReference type="NCBI Taxonomy" id="2509457"/>
    <lineage>
        <taxon>Bacteria</taxon>
        <taxon>Bacillati</taxon>
        <taxon>Actinomycetota</taxon>
        <taxon>Actinomycetes</taxon>
        <taxon>Micrococcales</taxon>
        <taxon>Promicromonosporaceae</taxon>
        <taxon>Xylanimonas</taxon>
    </lineage>
</organism>
<gene>
    <name evidence="1" type="ORF">ET471_08300</name>
</gene>
<evidence type="ECO:0000313" key="2">
    <source>
        <dbReference type="Proteomes" id="UP000292118"/>
    </source>
</evidence>
<protein>
    <submittedName>
        <fullName evidence="1">Uncharacterized protein</fullName>
    </submittedName>
</protein>
<sequence>MATTTRPQHRGRHLAPMTGAQEVADQQAYTAYLNAESATARGAHHHTALHLEVRAARNAFETTFHGRMALNERARRAEQRRWQDGEAA</sequence>